<feature type="chain" id="PRO_5042289668" description="Mannosyl-oligosaccharide glucosidase" evidence="14">
    <location>
        <begin position="20"/>
        <end position="1252"/>
    </location>
</feature>
<protein>
    <recommendedName>
        <fullName evidence="11 12">Mannosyl-oligosaccharide glucosidase</fullName>
        <ecNumber evidence="11 12">3.2.1.106</ecNumber>
    </recommendedName>
    <alternativeName>
        <fullName evidence="13">Glucosidase I</fullName>
    </alternativeName>
</protein>
<dbReference type="InterPro" id="IPR031631">
    <property type="entry name" value="Glyco_hydro_63N"/>
</dbReference>
<dbReference type="PANTHER" id="PTHR10412:SF11">
    <property type="entry name" value="MANNOSYL-OLIGOSACCHARIDE GLUCOSIDASE"/>
    <property type="match status" value="1"/>
</dbReference>
<feature type="domain" description="Glycosyl hydrolase family 63 N-terminal" evidence="16">
    <location>
        <begin position="30"/>
        <end position="235"/>
    </location>
</feature>
<dbReference type="InterPro" id="IPR012341">
    <property type="entry name" value="6hp_glycosidase-like_sf"/>
</dbReference>
<evidence type="ECO:0000313" key="17">
    <source>
        <dbReference type="EMBL" id="KAG9190505.1"/>
    </source>
</evidence>
<dbReference type="Gene3D" id="1.50.10.10">
    <property type="match status" value="1"/>
</dbReference>
<keyword evidence="10 12" id="KW-0326">Glycosidase</keyword>
<keyword evidence="18" id="KW-1185">Reference proteome</keyword>
<keyword evidence="4 12" id="KW-0378">Hydrolase</keyword>
<evidence type="ECO:0000256" key="4">
    <source>
        <dbReference type="ARBA" id="ARBA00022801"/>
    </source>
</evidence>
<accession>A0AAD4FJG4</accession>
<evidence type="ECO:0000256" key="8">
    <source>
        <dbReference type="ARBA" id="ARBA00023136"/>
    </source>
</evidence>
<dbReference type="PANTHER" id="PTHR10412">
    <property type="entry name" value="MANNOSYL-OLIGOSACCHARIDE GLUCOSIDASE"/>
    <property type="match status" value="1"/>
</dbReference>
<sequence length="1252" mass="141444">MLPSTLLTLLFTFLPLASAIDHKVLSSNESLLWGPYRPNLYLGLRPRVPKSLVAGLMWAKLEDVETTLRHNVNQSDGMARYGWIAYDTREGGKQTIEDPGNKINLVTEFIKHSEGQSQGNWGLRIRGIPRPDAPQDFKTTVVFYIGMEAMDVCADCKLEARQQFEPDDDKVVQAVNMNIAHPKLGTAGIHIPVPINAEQKREIAYIKTLNVTEDRLWQSKSTFLDSLNDQIKDRTKPGPNDIVLRNAPGNGNMQLVQLVCHGAFELDILYSSDSAKRAMTSAGLTASLETALKSFGKNYAATFSPKFPFVTDQHHAFAQNTFSNLLGGLGYFTGTAKVDTSKKAIYAETTRNFWQKSVDAKKHTTPETRGPYELLTHTPSRAAFPRGFLWDEGFHLLLVIEWDADLALEVIRDWLFLMDDDGWMAREQILGAEAEGGTPAAFITQFPHIANPPTMFLVISKFIDMLKGTTKYHGHDSLYLAKAETGKALVAWMYPLLKRHYDWFRKSQSGDVEAHSIPAANLNEGYRWRGRTPGTNFASGLDDYPRAEPPDITELHLDALCWVGVMARTLERIAFFTENSHDALTFQNHIRGVKTNIDTIHWEKELNTYCDAVVRNALHVNACHKGYVSIFPLLTGFTDASHPHLPAMLTLLRDPEQLWTDFGVRSLSPEDEAYGKDDNYWRSPIWININYLILTNLLDLAQIPGPSQQRCREIYVELRRNIVHTVFNSYLKTGFVWEQYDPVKGDGQRTQQFTGWTALVVKVMAMPDLEKDDGVTEKMKGYYEEAKKQAVQNQRTGAGSVVFAVVFMGFVPATTTFSRLPRELRDHIYENYAHHDESVFYSHASGKLRYANQDVCQSKTELTRTCKQTAEEMQDVALRANTMIFFPARSDEDGINVNGLDTKAGRFERLLQSAWRMKMHMLHFVVKGGCVTPQMVDQAAARFPGIARSFRNAHNAIRDGTEMYETSYITQCDYQWRWQTSATFCEALQYTLELASSHPRFDDFVAELTVNPYRPRNMLSPFVPGCQSDRIKTTRVAANGFDSILQPSKSPGIEYIACKTISPHSLLSIVADELTLDGFRSPITVNLAKEITEEKLFQFPAFRIWKYTLQKSLELQYTENDHEFHKHLFDLKIIEIQSVDYFGPTTIGFVKLISEIQTQDNRKKLPGIAFLCGGSVAVLMVLQPVDSRDERWVVITEQPRVPAGSLQFVEISAGMLDDAGEFDKLAAKEVEEETGFKLAKPGLIDLTKLALS</sequence>
<dbReference type="Gene3D" id="3.90.79.10">
    <property type="entry name" value="Nucleoside Triphosphate Pyrophosphohydrolase"/>
    <property type="match status" value="1"/>
</dbReference>
<dbReference type="InterPro" id="IPR015797">
    <property type="entry name" value="NUDIX_hydrolase-like_dom_sf"/>
</dbReference>
<dbReference type="Gene3D" id="2.70.98.110">
    <property type="entry name" value="Glycosyl hydrolase family 63, N-terminal domain"/>
    <property type="match status" value="1"/>
</dbReference>
<feature type="domain" description="Glycosyl hydrolase family 63 C-terminal" evidence="15">
    <location>
        <begin position="280"/>
        <end position="766"/>
    </location>
</feature>
<dbReference type="GO" id="GO:0005789">
    <property type="term" value="C:endoplasmic reticulum membrane"/>
    <property type="evidence" value="ECO:0007669"/>
    <property type="project" value="UniProtKB-SubCell"/>
</dbReference>
<dbReference type="AlphaFoldDB" id="A0AAD4FJG4"/>
<evidence type="ECO:0000256" key="12">
    <source>
        <dbReference type="RuleBase" id="RU368089"/>
    </source>
</evidence>
<dbReference type="InterPro" id="IPR004888">
    <property type="entry name" value="Glycoside_hydrolase_63"/>
</dbReference>
<evidence type="ECO:0000256" key="11">
    <source>
        <dbReference type="ARBA" id="ARBA00038888"/>
    </source>
</evidence>
<dbReference type="SUPFAM" id="SSF55811">
    <property type="entry name" value="Nudix"/>
    <property type="match status" value="1"/>
</dbReference>
<evidence type="ECO:0000256" key="5">
    <source>
        <dbReference type="ARBA" id="ARBA00022824"/>
    </source>
</evidence>
<evidence type="ECO:0000313" key="18">
    <source>
        <dbReference type="Proteomes" id="UP001199106"/>
    </source>
</evidence>
<evidence type="ECO:0000256" key="9">
    <source>
        <dbReference type="ARBA" id="ARBA00023180"/>
    </source>
</evidence>
<comment type="similarity">
    <text evidence="2 12">Belongs to the glycosyl hydrolase 63 family.</text>
</comment>
<name>A0AAD4FJG4_9PLEO</name>
<dbReference type="Pfam" id="PF16923">
    <property type="entry name" value="Glyco_hydro_63N"/>
    <property type="match status" value="1"/>
</dbReference>
<comment type="pathway">
    <text evidence="13">Glycan metabolism; N-glycan degradation.</text>
</comment>
<dbReference type="InterPro" id="IPR038518">
    <property type="entry name" value="Glyco_hydro_63N_sf"/>
</dbReference>
<evidence type="ECO:0000256" key="3">
    <source>
        <dbReference type="ARBA" id="ARBA00022692"/>
    </source>
</evidence>
<evidence type="ECO:0000256" key="10">
    <source>
        <dbReference type="ARBA" id="ARBA00023295"/>
    </source>
</evidence>
<keyword evidence="14" id="KW-0732">Signal</keyword>
<evidence type="ECO:0000256" key="6">
    <source>
        <dbReference type="ARBA" id="ARBA00022968"/>
    </source>
</evidence>
<evidence type="ECO:0000256" key="7">
    <source>
        <dbReference type="ARBA" id="ARBA00022989"/>
    </source>
</evidence>
<keyword evidence="6" id="KW-0735">Signal-anchor</keyword>
<dbReference type="SUPFAM" id="SSF48208">
    <property type="entry name" value="Six-hairpin glycosidases"/>
    <property type="match status" value="1"/>
</dbReference>
<evidence type="ECO:0000256" key="14">
    <source>
        <dbReference type="SAM" id="SignalP"/>
    </source>
</evidence>
<dbReference type="EC" id="3.2.1.106" evidence="11 12"/>
<comment type="subcellular location">
    <subcellularLocation>
        <location evidence="1 12">Endoplasmic reticulum membrane</location>
        <topology evidence="1 12">Single-pass type II membrane protein</topology>
    </subcellularLocation>
</comment>
<keyword evidence="7" id="KW-1133">Transmembrane helix</keyword>
<reference evidence="17" key="1">
    <citation type="submission" date="2021-07" db="EMBL/GenBank/DDBJ databases">
        <title>Genome Resource of American Ginseng Black Spot Pathogen Alternaria panax.</title>
        <authorList>
            <person name="Qiu C."/>
            <person name="Wang W."/>
            <person name="Liu Z."/>
        </authorList>
    </citation>
    <scope>NUCLEOTIDE SEQUENCE</scope>
    <source>
        <strain evidence="17">BNCC115425</strain>
    </source>
</reference>
<keyword evidence="8" id="KW-0472">Membrane</keyword>
<dbReference type="Proteomes" id="UP001199106">
    <property type="component" value="Unassembled WGS sequence"/>
</dbReference>
<organism evidence="17 18">
    <name type="scientific">Alternaria panax</name>
    <dbReference type="NCBI Taxonomy" id="48097"/>
    <lineage>
        <taxon>Eukaryota</taxon>
        <taxon>Fungi</taxon>
        <taxon>Dikarya</taxon>
        <taxon>Ascomycota</taxon>
        <taxon>Pezizomycotina</taxon>
        <taxon>Dothideomycetes</taxon>
        <taxon>Pleosporomycetidae</taxon>
        <taxon>Pleosporales</taxon>
        <taxon>Pleosporineae</taxon>
        <taxon>Pleosporaceae</taxon>
        <taxon>Alternaria</taxon>
        <taxon>Alternaria sect. Panax</taxon>
    </lineage>
</organism>
<dbReference type="EMBL" id="JAANER010000004">
    <property type="protein sequence ID" value="KAG9190505.1"/>
    <property type="molecule type" value="Genomic_DNA"/>
</dbReference>
<evidence type="ECO:0000259" key="16">
    <source>
        <dbReference type="Pfam" id="PF16923"/>
    </source>
</evidence>
<feature type="signal peptide" evidence="14">
    <location>
        <begin position="1"/>
        <end position="19"/>
    </location>
</feature>
<evidence type="ECO:0000256" key="2">
    <source>
        <dbReference type="ARBA" id="ARBA00010833"/>
    </source>
</evidence>
<keyword evidence="5 12" id="KW-0256">Endoplasmic reticulum</keyword>
<comment type="catalytic activity">
    <reaction evidence="12">
        <text>N(4)-(alpha-D-Glc-(1-&gt;2)-alpha-D-Glc-(1-&gt;3)-alpha-D-Glc-(1-&gt;3)-alpha-D-Man-(1-&gt;2)-alpha-D-Man-(1-&gt;2)-alpha-D-Man-(1-&gt;3)-[alpha-D-Man-(1-&gt;2)-alpha-D-Man-(1-&gt;3)-[alpha-D-Man-(1-&gt;2)-alpha-D-Man-(1-&gt;6)]-alpha-D-Man-(1-&gt;6)]-beta-D-Man-(1-&gt;4)-beta-D-GlcNAc-(1-&gt;4)-beta-D-GlcNAc)-L-asparaginyl-[protein] + H2O = N(4)-(alpha-D-Glc-(1-&gt;3)-alpha-D-Glc-(1-&gt;3)-alpha-D-Man-(1-&gt;2)-alpha-D-Man-(1-&gt;2)-alpha-D-Man-(1-&gt;3)-[alpha-D-Man-(1-&gt;2)-alpha-D-Man-(1-&gt;3)-[alpha-D-Man-(1-&gt;2)-alpha-D-Man-(1-&gt;6)]-alpha-D-Man-(1-&gt;6)]-beta-D-Man-(1-&gt;4)-beta-D-GlcNAc-(1-&gt;4)-beta-D-GlcNAc)-L-asparaginyl-[protein] + beta-D-glucose</text>
        <dbReference type="Rhea" id="RHEA:55988"/>
        <dbReference type="Rhea" id="RHEA-COMP:12806"/>
        <dbReference type="Rhea" id="RHEA-COMP:14355"/>
        <dbReference type="ChEBI" id="CHEBI:15377"/>
        <dbReference type="ChEBI" id="CHEBI:15903"/>
        <dbReference type="ChEBI" id="CHEBI:59082"/>
        <dbReference type="ChEBI" id="CHEBI:132537"/>
        <dbReference type="EC" id="3.2.1.106"/>
    </reaction>
</comment>
<dbReference type="InterPro" id="IPR008928">
    <property type="entry name" value="6-hairpin_glycosidase_sf"/>
</dbReference>
<dbReference type="Pfam" id="PF03200">
    <property type="entry name" value="Glyco_hydro_63"/>
    <property type="match status" value="1"/>
</dbReference>
<dbReference type="GO" id="GO:0004573">
    <property type="term" value="F:Glc3Man9GlcNAc2 oligosaccharide glucosidase activity"/>
    <property type="evidence" value="ECO:0007669"/>
    <property type="project" value="UniProtKB-UniRule"/>
</dbReference>
<keyword evidence="9 13" id="KW-0325">Glycoprotein</keyword>
<evidence type="ECO:0000256" key="1">
    <source>
        <dbReference type="ARBA" id="ARBA00004648"/>
    </source>
</evidence>
<gene>
    <name evidence="17" type="ORF">G6011_08593</name>
</gene>
<dbReference type="GO" id="GO:0009311">
    <property type="term" value="P:oligosaccharide metabolic process"/>
    <property type="evidence" value="ECO:0007669"/>
    <property type="project" value="UniProtKB-UniRule"/>
</dbReference>
<proteinExistence type="inferred from homology"/>
<keyword evidence="3" id="KW-0812">Transmembrane</keyword>
<comment type="caution">
    <text evidence="17">The sequence shown here is derived from an EMBL/GenBank/DDBJ whole genome shotgun (WGS) entry which is preliminary data.</text>
</comment>
<evidence type="ECO:0000259" key="15">
    <source>
        <dbReference type="Pfam" id="PF03200"/>
    </source>
</evidence>
<comment type="function">
    <text evidence="12">Cleaves the distal alpha 1,2-linked glucose residue from the Glc(3)Man(9)GlcNAc(2) oligosaccharide precursor.</text>
</comment>
<dbReference type="GO" id="GO:0006487">
    <property type="term" value="P:protein N-linked glycosylation"/>
    <property type="evidence" value="ECO:0007669"/>
    <property type="project" value="UniProtKB-UniRule"/>
</dbReference>
<dbReference type="InterPro" id="IPR031335">
    <property type="entry name" value="Glyco_hydro_63_C"/>
</dbReference>
<evidence type="ECO:0000256" key="13">
    <source>
        <dbReference type="RuleBase" id="RU369107"/>
    </source>
</evidence>